<dbReference type="Proteomes" id="UP001352263">
    <property type="component" value="Unassembled WGS sequence"/>
</dbReference>
<feature type="domain" description="Protein kinase" evidence="1">
    <location>
        <begin position="37"/>
        <end position="347"/>
    </location>
</feature>
<reference evidence="2 3" key="1">
    <citation type="submission" date="2023-10" db="EMBL/GenBank/DDBJ databases">
        <title>Noviherbaspirillum sp. CPCC 100848 genome assembly.</title>
        <authorList>
            <person name="Li X.Y."/>
            <person name="Fang X.M."/>
        </authorList>
    </citation>
    <scope>NUCLEOTIDE SEQUENCE [LARGE SCALE GENOMIC DNA]</scope>
    <source>
        <strain evidence="2 3">CPCC 100848</strain>
    </source>
</reference>
<dbReference type="Pfam" id="PF00069">
    <property type="entry name" value="Pkinase"/>
    <property type="match status" value="1"/>
</dbReference>
<evidence type="ECO:0000313" key="3">
    <source>
        <dbReference type="Proteomes" id="UP001352263"/>
    </source>
</evidence>
<dbReference type="PANTHER" id="PTHR48015:SF21">
    <property type="entry name" value="MISSHAPEN, ISOFORM A"/>
    <property type="match status" value="1"/>
</dbReference>
<gene>
    <name evidence="2" type="ORF">RY831_00405</name>
</gene>
<dbReference type="SMART" id="SM00220">
    <property type="entry name" value="S_TKc"/>
    <property type="match status" value="1"/>
</dbReference>
<name>A0ABU6J1V6_9BURK</name>
<protein>
    <recommendedName>
        <fullName evidence="1">Protein kinase domain-containing protein</fullName>
    </recommendedName>
</protein>
<comment type="caution">
    <text evidence="2">The sequence shown here is derived from an EMBL/GenBank/DDBJ whole genome shotgun (WGS) entry which is preliminary data.</text>
</comment>
<dbReference type="EMBL" id="JAWIIV010000001">
    <property type="protein sequence ID" value="MEC4717602.1"/>
    <property type="molecule type" value="Genomic_DNA"/>
</dbReference>
<evidence type="ECO:0000259" key="1">
    <source>
        <dbReference type="PROSITE" id="PS50011"/>
    </source>
</evidence>
<proteinExistence type="predicted"/>
<keyword evidence="3" id="KW-1185">Reference proteome</keyword>
<dbReference type="Gene3D" id="1.10.510.10">
    <property type="entry name" value="Transferase(Phosphotransferase) domain 1"/>
    <property type="match status" value="1"/>
</dbReference>
<organism evidence="2 3">
    <name type="scientific">Noviherbaspirillum album</name>
    <dbReference type="NCBI Taxonomy" id="3080276"/>
    <lineage>
        <taxon>Bacteria</taxon>
        <taxon>Pseudomonadati</taxon>
        <taxon>Pseudomonadota</taxon>
        <taxon>Betaproteobacteria</taxon>
        <taxon>Burkholderiales</taxon>
        <taxon>Oxalobacteraceae</taxon>
        <taxon>Noviherbaspirillum</taxon>
    </lineage>
</organism>
<sequence length="590" mass="64791">MAQIERLLAQEGAVPMQWETDCGPLPGMPDIDWNTIKPTRELPGESSFGCIVRLQARRIGPRAKEQGGVDQNEQVQLAAKFMLDEHGSPGQAAGQTKSGDKLREELAIYRNIIEARPGSNALSRHPNLCEFYGIVTMNVDGVQMRALLMEAVPGHDAQKTADILGRCLDANYLAAREYWGAIQYLCDCTLDATEHLRKAGIVDRDIRQDGIMVREDGAVKIVDYGPTKRPGDTRRRSPLETISEDYRGKTGAGKANDVYALGATAAELAEGYRRKLRIQPGGGSVGLPPKNGTATGFIQRSNMHAKAVETPANHVDSAYLKFVNSVLRMNGATRPVMPNAARQTDFIQDPMMSHEEAQAVIQAAFQLAAIEEKKNAGASWKPGQDARQTALHLIRNKQSPMPGAGGPTIGRNQGTLAPPQVSRFHENPNLENYLNLKHHYSNRQDKDEVITKILKSIPDTELKTLKDEISSVFKNEGDRLLKSGMWIDTVKGTYMRGRGAGIPGGPAASAVKDALRKEGKSIQDLRSHIDAASRFFKDLKAISHPLTPVDWTSFNQVGALTKTALMLMSDYKGIQRTDPRQGYRDNSHLS</sequence>
<dbReference type="InterPro" id="IPR000719">
    <property type="entry name" value="Prot_kinase_dom"/>
</dbReference>
<dbReference type="PROSITE" id="PS50011">
    <property type="entry name" value="PROTEIN_KINASE_DOM"/>
    <property type="match status" value="1"/>
</dbReference>
<dbReference type="PANTHER" id="PTHR48015">
    <property type="entry name" value="SERINE/THREONINE-PROTEIN KINASE TAO"/>
    <property type="match status" value="1"/>
</dbReference>
<dbReference type="SUPFAM" id="SSF56112">
    <property type="entry name" value="Protein kinase-like (PK-like)"/>
    <property type="match status" value="1"/>
</dbReference>
<evidence type="ECO:0000313" key="2">
    <source>
        <dbReference type="EMBL" id="MEC4717602.1"/>
    </source>
</evidence>
<dbReference type="InterPro" id="IPR050285">
    <property type="entry name" value="STE20_Ser/Thr_kinase"/>
</dbReference>
<dbReference type="RefSeq" id="WP_326504358.1">
    <property type="nucleotide sequence ID" value="NZ_JAWIIV010000001.1"/>
</dbReference>
<accession>A0ABU6J1V6</accession>
<dbReference type="InterPro" id="IPR011009">
    <property type="entry name" value="Kinase-like_dom_sf"/>
</dbReference>